<dbReference type="RefSeq" id="WP_052134558.1">
    <property type="nucleotide sequence ID" value="NZ_CP009962.1"/>
</dbReference>
<evidence type="ECO:0000313" key="8">
    <source>
        <dbReference type="EMBL" id="AIY39591.1"/>
    </source>
</evidence>
<evidence type="ECO:0000256" key="1">
    <source>
        <dbReference type="ARBA" id="ARBA00004141"/>
    </source>
</evidence>
<dbReference type="OrthoDB" id="9770923at2"/>
<evidence type="ECO:0000256" key="4">
    <source>
        <dbReference type="ARBA" id="ARBA00022989"/>
    </source>
</evidence>
<evidence type="ECO:0000256" key="3">
    <source>
        <dbReference type="ARBA" id="ARBA00022748"/>
    </source>
</evidence>
<dbReference type="EMBL" id="CP009962">
    <property type="protein sequence ID" value="AIY39591.1"/>
    <property type="molecule type" value="Genomic_DNA"/>
</dbReference>
<reference evidence="9" key="1">
    <citation type="journal article" date="2014" name="Soil Biol. Biochem.">
        <title>Structure and function of bacterial communities in ageing soils: Insights from the Mendocino ecological staircase.</title>
        <authorList>
            <person name="Uroz S."/>
            <person name="Tech J.J."/>
            <person name="Sawaya N.A."/>
            <person name="Frey-Klett P."/>
            <person name="Leveau J.H.J."/>
        </authorList>
    </citation>
    <scope>NUCLEOTIDE SEQUENCE [LARGE SCALE GENOMIC DNA]</scope>
    <source>
        <strain evidence="9">Cal35</strain>
    </source>
</reference>
<feature type="transmembrane region" description="Helical" evidence="6">
    <location>
        <begin position="184"/>
        <end position="202"/>
    </location>
</feature>
<dbReference type="Proteomes" id="UP000030302">
    <property type="component" value="Chromosome"/>
</dbReference>
<dbReference type="HOGENOM" id="CLU_025116_0_0_4"/>
<dbReference type="AlphaFoldDB" id="A0A0A1F4V8"/>
<dbReference type="InterPro" id="IPR007816">
    <property type="entry name" value="ResB-like_domain"/>
</dbReference>
<evidence type="ECO:0000313" key="9">
    <source>
        <dbReference type="Proteomes" id="UP000030302"/>
    </source>
</evidence>
<proteinExistence type="predicted"/>
<feature type="domain" description="ResB-like" evidence="7">
    <location>
        <begin position="37"/>
        <end position="704"/>
    </location>
</feature>
<dbReference type="GO" id="GO:0017004">
    <property type="term" value="P:cytochrome complex assembly"/>
    <property type="evidence" value="ECO:0007669"/>
    <property type="project" value="UniProtKB-KW"/>
</dbReference>
<protein>
    <submittedName>
        <fullName evidence="8">Cytochrome c-type biogenesis protein Ccs1/ResB</fullName>
    </submittedName>
</protein>
<sequence length="719" mass="80175">MSKSNNEIASNEINTAGIQLKTSRRWLADAVELLSSMRFAISLLTIIAIASVIGTVLKQNEPMPNYVNQFGPFWFEVFGKLGLYAVYSSWWFLMIMTFLVISTSLCIARNAPKMLKDMRSWRENVREQSLRNFHHKAEWTSVTAPDALPRQLAARIAAKGYKTKLVAKDNATLITAKQGAANKWGYIFAHSAIVIICIGGLLDSDLPIRAQQLIYGKTPFNGNGIIAEIPEEHRLGLGNPTFRGNTLIPEGSASSTAIIPQKDGVMIQDLPFTIQLKKFIVDFYSTGMPKLFASEVVIKDNADGHTFPATIKVNQPLIYKGIAVYQSSFEDGGSKLKLTAYPMVGAAETTFPVSGEVNGTTPLANNGNNDYTIEWSGFRPFNVENMAQSGDDLRAVTKSKSLNQRLSEDLSNHLGNAAKSANKKELKNVGPSVQYKLRDKNGQAREFSNYMQSIKVDDAYVFLAGVRDTPDEPFRYLRIPADDDDSVQEWMRLRAALTDPALRVAAAHRYAQRAIPESREGIALLRVQLEQSALRGLSLFAGDGKEAGYMAISRFLEQVPAQEQEKAADIFMKILNGSMWDLWQVAREKDSLKELPADEKHARFLQLSTNALSDASFYNAPVYLQMTGFDEIKASVFQVTRSPGKKVVYLGCLLLVLGVFSMLYVRERRLWVWVRPDKDAPGQSHALMAMSSQRKTLDFEKEFDVLKTQLMQSEAQPKS</sequence>
<feature type="transmembrane region" description="Helical" evidence="6">
    <location>
        <begin position="90"/>
        <end position="108"/>
    </location>
</feature>
<keyword evidence="2 6" id="KW-0812">Transmembrane</keyword>
<dbReference type="Pfam" id="PF05140">
    <property type="entry name" value="ResB"/>
    <property type="match status" value="1"/>
</dbReference>
<comment type="subcellular location">
    <subcellularLocation>
        <location evidence="1">Membrane</location>
        <topology evidence="1">Multi-pass membrane protein</topology>
    </subcellularLocation>
</comment>
<organism evidence="8 9">
    <name type="scientific">Collimonas arenae</name>
    <dbReference type="NCBI Taxonomy" id="279058"/>
    <lineage>
        <taxon>Bacteria</taxon>
        <taxon>Pseudomonadati</taxon>
        <taxon>Pseudomonadota</taxon>
        <taxon>Betaproteobacteria</taxon>
        <taxon>Burkholderiales</taxon>
        <taxon>Oxalobacteraceae</taxon>
        <taxon>Collimonas</taxon>
    </lineage>
</organism>
<keyword evidence="9" id="KW-1185">Reference proteome</keyword>
<dbReference type="InterPro" id="IPR023494">
    <property type="entry name" value="Cyt_c_bgen_Ccs1/CcsB/ResB"/>
</dbReference>
<dbReference type="STRING" id="279058.LT85_0431"/>
<evidence type="ECO:0000259" key="7">
    <source>
        <dbReference type="Pfam" id="PF05140"/>
    </source>
</evidence>
<accession>A0A0A1F4V8</accession>
<dbReference type="GO" id="GO:0016020">
    <property type="term" value="C:membrane"/>
    <property type="evidence" value="ECO:0007669"/>
    <property type="project" value="UniProtKB-SubCell"/>
</dbReference>
<name>A0A0A1F4V8_9BURK</name>
<keyword evidence="3" id="KW-0201">Cytochrome c-type biogenesis</keyword>
<keyword evidence="5 6" id="KW-0472">Membrane</keyword>
<evidence type="ECO:0000256" key="6">
    <source>
        <dbReference type="SAM" id="Phobius"/>
    </source>
</evidence>
<evidence type="ECO:0000256" key="2">
    <source>
        <dbReference type="ARBA" id="ARBA00022692"/>
    </source>
</evidence>
<gene>
    <name evidence="8" type="ORF">LT85_0431</name>
</gene>
<dbReference type="PANTHER" id="PTHR31566:SF0">
    <property type="entry name" value="CYTOCHROME C BIOGENESIS PROTEIN CCS1, CHLOROPLASTIC"/>
    <property type="match status" value="1"/>
</dbReference>
<evidence type="ECO:0000256" key="5">
    <source>
        <dbReference type="ARBA" id="ARBA00023136"/>
    </source>
</evidence>
<dbReference type="PANTHER" id="PTHR31566">
    <property type="entry name" value="CYTOCHROME C BIOGENESIS PROTEIN CCS1, CHLOROPLASTIC"/>
    <property type="match status" value="1"/>
</dbReference>
<feature type="transmembrane region" description="Helical" evidence="6">
    <location>
        <begin position="647"/>
        <end position="665"/>
    </location>
</feature>
<dbReference type="KEGG" id="care:LT85_0431"/>
<feature type="transmembrane region" description="Helical" evidence="6">
    <location>
        <begin position="39"/>
        <end position="57"/>
    </location>
</feature>
<keyword evidence="4 6" id="KW-1133">Transmembrane helix</keyword>